<gene>
    <name evidence="5" type="ORF">PG993_010888</name>
</gene>
<dbReference type="PROSITE" id="PS50048">
    <property type="entry name" value="ZN2_CY6_FUNGAL_2"/>
    <property type="match status" value="1"/>
</dbReference>
<dbReference type="CDD" id="cd00067">
    <property type="entry name" value="GAL4"/>
    <property type="match status" value="1"/>
</dbReference>
<evidence type="ECO:0000256" key="2">
    <source>
        <dbReference type="ARBA" id="ARBA00023242"/>
    </source>
</evidence>
<reference evidence="5 6" key="1">
    <citation type="submission" date="2023-01" db="EMBL/GenBank/DDBJ databases">
        <title>Analysis of 21 Apiospora genomes using comparative genomics revels a genus with tremendous synthesis potential of carbohydrate active enzymes and secondary metabolites.</title>
        <authorList>
            <person name="Sorensen T."/>
        </authorList>
    </citation>
    <scope>NUCLEOTIDE SEQUENCE [LARGE SCALE GENOMIC DNA]</scope>
    <source>
        <strain evidence="5 6">CBS 33761</strain>
    </source>
</reference>
<protein>
    <recommendedName>
        <fullName evidence="4">Zn(2)-C6 fungal-type domain-containing protein</fullName>
    </recommendedName>
</protein>
<accession>A0ABR1SCN8</accession>
<feature type="compositionally biased region" description="Low complexity" evidence="3">
    <location>
        <begin position="137"/>
        <end position="150"/>
    </location>
</feature>
<dbReference type="PANTHER" id="PTHR37534">
    <property type="entry name" value="TRANSCRIPTIONAL ACTIVATOR PROTEIN UGA3"/>
    <property type="match status" value="1"/>
</dbReference>
<dbReference type="Gene3D" id="4.10.240.10">
    <property type="entry name" value="Zn(2)-C6 fungal-type DNA-binding domain"/>
    <property type="match status" value="1"/>
</dbReference>
<dbReference type="InterPro" id="IPR036864">
    <property type="entry name" value="Zn2-C6_fun-type_DNA-bd_sf"/>
</dbReference>
<evidence type="ECO:0000256" key="1">
    <source>
        <dbReference type="ARBA" id="ARBA00004123"/>
    </source>
</evidence>
<sequence>MDSRDIPAQGLETDGSQTSKPKRMRKSRSRGLRTRTGCLTCRSRHKKCDENLPTCGPCSIASRACVYSEEASRNPAASRQYSQASSIDPSLSSAGPAASSGRALPERRVSISNPFQMLAEAASSSSPHPPAAPAPIPAAAAPHSGPPASSLMTIAESYQYAHSPDTVASEQLTADMASNRWLDLLATDAAQADANFSLAPSPAPFEEDSSSSASHTHAESRPIGTENQPIATGDVATAVPALVGTFERHAWSLDQDIKLTSEEAYLFRVFAERASQWLDLFDPHKHFSTHAIRLALRNVGLSKAILALCARHRATSLQAGGHAAAAHPSSSESDPSSMAVQYYYETLHYLQIALQYESYTHSEELLATARKTPLPVSLFQLHRMLTPSGRVHAVVISTYEMLDSSKSNWKRHLKGVFWIQRSQNVNGVSGGLRQSVWWAWLRQDIWAAFRERRRCFSFWRPLVDYPDLTQDELANRIVYLLSQTVNYCAKSDSSDNSAQKRAYLGEALLSELERWKMHLGPSFQPLPTAPVDPQSVFTPIWIHPPRFAVSMQIYNFIRILITLHRPVVSSGFDGYLKTQKILHEAVNTICGIAMELRDEGSQIMSAQCLFGAGLCVQDEEKRKTILSLIDACETRTGWPMAALRDDLIAEWARVS</sequence>
<dbReference type="PROSITE" id="PS00463">
    <property type="entry name" value="ZN2_CY6_FUNGAL_1"/>
    <property type="match status" value="1"/>
</dbReference>
<feature type="region of interest" description="Disordered" evidence="3">
    <location>
        <begin position="197"/>
        <end position="231"/>
    </location>
</feature>
<comment type="subcellular location">
    <subcellularLocation>
        <location evidence="1">Nucleus</location>
    </subcellularLocation>
</comment>
<dbReference type="Pfam" id="PF11951">
    <property type="entry name" value="Fungal_trans_2"/>
    <property type="match status" value="1"/>
</dbReference>
<evidence type="ECO:0000256" key="3">
    <source>
        <dbReference type="SAM" id="MobiDB-lite"/>
    </source>
</evidence>
<feature type="region of interest" description="Disordered" evidence="3">
    <location>
        <begin position="119"/>
        <end position="150"/>
    </location>
</feature>
<feature type="region of interest" description="Disordered" evidence="3">
    <location>
        <begin position="77"/>
        <end position="104"/>
    </location>
</feature>
<proteinExistence type="predicted"/>
<dbReference type="Pfam" id="PF00172">
    <property type="entry name" value="Zn_clus"/>
    <property type="match status" value="1"/>
</dbReference>
<feature type="compositionally biased region" description="Polar residues" evidence="3">
    <location>
        <begin position="77"/>
        <end position="88"/>
    </location>
</feature>
<keyword evidence="2" id="KW-0539">Nucleus</keyword>
<organism evidence="5 6">
    <name type="scientific">Apiospora rasikravindrae</name>
    <dbReference type="NCBI Taxonomy" id="990691"/>
    <lineage>
        <taxon>Eukaryota</taxon>
        <taxon>Fungi</taxon>
        <taxon>Dikarya</taxon>
        <taxon>Ascomycota</taxon>
        <taxon>Pezizomycotina</taxon>
        <taxon>Sordariomycetes</taxon>
        <taxon>Xylariomycetidae</taxon>
        <taxon>Amphisphaeriales</taxon>
        <taxon>Apiosporaceae</taxon>
        <taxon>Apiospora</taxon>
    </lineage>
</organism>
<feature type="domain" description="Zn(2)-C6 fungal-type" evidence="4">
    <location>
        <begin position="37"/>
        <end position="67"/>
    </location>
</feature>
<name>A0ABR1SCN8_9PEZI</name>
<keyword evidence="6" id="KW-1185">Reference proteome</keyword>
<dbReference type="SUPFAM" id="SSF57701">
    <property type="entry name" value="Zn2/Cys6 DNA-binding domain"/>
    <property type="match status" value="1"/>
</dbReference>
<feature type="compositionally biased region" description="Pro residues" evidence="3">
    <location>
        <begin position="127"/>
        <end position="136"/>
    </location>
</feature>
<evidence type="ECO:0000259" key="4">
    <source>
        <dbReference type="PROSITE" id="PS50048"/>
    </source>
</evidence>
<feature type="compositionally biased region" description="Basic residues" evidence="3">
    <location>
        <begin position="20"/>
        <end position="33"/>
    </location>
</feature>
<dbReference type="Proteomes" id="UP001444661">
    <property type="component" value="Unassembled WGS sequence"/>
</dbReference>
<feature type="compositionally biased region" description="Low complexity" evidence="3">
    <location>
        <begin position="89"/>
        <end position="103"/>
    </location>
</feature>
<dbReference type="SMART" id="SM00066">
    <property type="entry name" value="GAL4"/>
    <property type="match status" value="1"/>
</dbReference>
<dbReference type="InterPro" id="IPR021858">
    <property type="entry name" value="Fun_TF"/>
</dbReference>
<evidence type="ECO:0000313" key="5">
    <source>
        <dbReference type="EMBL" id="KAK8029597.1"/>
    </source>
</evidence>
<comment type="caution">
    <text evidence="5">The sequence shown here is derived from an EMBL/GenBank/DDBJ whole genome shotgun (WGS) entry which is preliminary data.</text>
</comment>
<dbReference type="EMBL" id="JAQQWK010000010">
    <property type="protein sequence ID" value="KAK8029597.1"/>
    <property type="molecule type" value="Genomic_DNA"/>
</dbReference>
<feature type="region of interest" description="Disordered" evidence="3">
    <location>
        <begin position="1"/>
        <end position="36"/>
    </location>
</feature>
<evidence type="ECO:0000313" key="6">
    <source>
        <dbReference type="Proteomes" id="UP001444661"/>
    </source>
</evidence>
<dbReference type="InterPro" id="IPR001138">
    <property type="entry name" value="Zn2Cys6_DnaBD"/>
</dbReference>
<dbReference type="PANTHER" id="PTHR37534:SF3">
    <property type="entry name" value="ZN(II)2CYS6 TRANSCRIPTION FACTOR (EUROFUNG)"/>
    <property type="match status" value="1"/>
</dbReference>